<feature type="domain" description="Integration host factor-like helix-two turn-helix" evidence="1">
    <location>
        <begin position="54"/>
        <end position="123"/>
    </location>
</feature>
<gene>
    <name evidence="2" type="ORF">Rrhod_4411</name>
</gene>
<dbReference type="InterPro" id="IPR055201">
    <property type="entry name" value="IHF-like_H2TH"/>
</dbReference>
<dbReference type="Gene3D" id="1.10.8.50">
    <property type="match status" value="1"/>
</dbReference>
<dbReference type="NCBIfam" id="NF041260">
    <property type="entry name" value="actino_IHF"/>
    <property type="match status" value="1"/>
</dbReference>
<proteinExistence type="predicted"/>
<dbReference type="EMBL" id="APMY01000133">
    <property type="protein sequence ID" value="EOM74267.1"/>
    <property type="molecule type" value="Genomic_DNA"/>
</dbReference>
<evidence type="ECO:0000259" key="1">
    <source>
        <dbReference type="Pfam" id="PF22525"/>
    </source>
</evidence>
<dbReference type="Proteomes" id="UP000013525">
    <property type="component" value="Unassembled WGS sequence"/>
</dbReference>
<dbReference type="InterPro" id="IPR047806">
    <property type="entry name" value="IHF_actinobact"/>
</dbReference>
<evidence type="ECO:0000313" key="2">
    <source>
        <dbReference type="EMBL" id="EOM74267.1"/>
    </source>
</evidence>
<dbReference type="eggNOG" id="COG0099">
    <property type="taxonomic scope" value="Bacteria"/>
</dbReference>
<sequence>MVYVSARGTVTAPAESDRKEVTMALPTLTPEQRAAALEKAAKARKARAELRESLKSGNQTLADTLAKADSDELVGKTKVLYVLESLPKVGKVKARSIIEELGIAESRRLGGLGARQRSELLAKLS</sequence>
<keyword evidence="3" id="KW-1185">Reference proteome</keyword>
<reference evidence="2 3" key="1">
    <citation type="journal article" date="2013" name="Genome Announc.">
        <title>Draft Genome Sequence of Rhodococcus rhodnii Strain LMG5362, a Symbiont of Rhodnius prolixus (Hemiptera, Reduviidae, Triatominae), the Principle Vector of Trypanosoma cruzi.</title>
        <authorList>
            <person name="Pachebat J.A."/>
            <person name="van Keulen G."/>
            <person name="Whitten M.M."/>
            <person name="Girdwood S."/>
            <person name="Del Sol R."/>
            <person name="Dyson P.J."/>
            <person name="Facey P.D."/>
        </authorList>
    </citation>
    <scope>NUCLEOTIDE SEQUENCE [LARGE SCALE GENOMIC DNA]</scope>
    <source>
        <strain evidence="2 3">LMG 5362</strain>
    </source>
</reference>
<name>R7WGW7_9NOCA</name>
<dbReference type="Pfam" id="PF22525">
    <property type="entry name" value="H2TH_5"/>
    <property type="match status" value="1"/>
</dbReference>
<dbReference type="AlphaFoldDB" id="R7WGW7"/>
<dbReference type="PATRIC" id="fig|1273125.3.peg.4185"/>
<organism evidence="2 3">
    <name type="scientific">Rhodococcus rhodnii LMG 5362</name>
    <dbReference type="NCBI Taxonomy" id="1273125"/>
    <lineage>
        <taxon>Bacteria</taxon>
        <taxon>Bacillati</taxon>
        <taxon>Actinomycetota</taxon>
        <taxon>Actinomycetes</taxon>
        <taxon>Mycobacteriales</taxon>
        <taxon>Nocardiaceae</taxon>
        <taxon>Rhodococcus</taxon>
    </lineage>
</organism>
<comment type="caution">
    <text evidence="2">The sequence shown here is derived from an EMBL/GenBank/DDBJ whole genome shotgun (WGS) entry which is preliminary data.</text>
</comment>
<evidence type="ECO:0000313" key="3">
    <source>
        <dbReference type="Proteomes" id="UP000013525"/>
    </source>
</evidence>
<accession>R7WGW7</accession>
<protein>
    <submittedName>
        <fullName evidence="2">Integration host factor</fullName>
    </submittedName>
</protein>